<reference evidence="1" key="2">
    <citation type="journal article" date="2018" name="Nat. Commun.">
        <title>Tailed giant Tupanvirus possesses the most complete translational apparatus of the known virosphere.</title>
        <authorList>
            <person name="Abrahao J."/>
            <person name="Silva L."/>
            <person name="Silva L.S."/>
            <person name="Khalil J.Y.B."/>
            <person name="Rodrigues R."/>
            <person name="Arantes T."/>
            <person name="Assis F."/>
            <person name="Boratto P."/>
            <person name="Andrade M."/>
            <person name="Kroon E.G."/>
            <person name="Ribeiro B."/>
            <person name="Bergier I."/>
            <person name="Seligmann H."/>
            <person name="Ghigo E."/>
            <person name="Colson P."/>
            <person name="Levasseur A."/>
            <person name="Kroemer G."/>
            <person name="Raoult D."/>
            <person name="La Scola B."/>
        </authorList>
    </citation>
    <scope>NUCLEOTIDE SEQUENCE [LARGE SCALE GENOMIC DNA]</scope>
    <source>
        <strain evidence="1">Soda lake</strain>
    </source>
</reference>
<accession>A0A6N1NWQ7</accession>
<dbReference type="RefSeq" id="YP_010782397.1">
    <property type="nucleotide sequence ID" value="NC_075039.1"/>
</dbReference>
<reference evidence="1" key="1">
    <citation type="submission" date="2017-01" db="EMBL/GenBank/DDBJ databases">
        <authorList>
            <person name="Assis F.L."/>
            <person name="Abrahao J.S."/>
            <person name="Silva L."/>
            <person name="Khalil J.B."/>
            <person name="Rodrigues R."/>
            <person name="Silva L.S."/>
            <person name="Arantes T."/>
            <person name="Boratto P."/>
            <person name="Andrade M."/>
            <person name="Kroon E.G."/>
            <person name="Ribeiro B."/>
            <person name="Bergier I."/>
            <person name="Seligmann H."/>
            <person name="Ghigo E."/>
            <person name="Colson P."/>
            <person name="Levasseur A."/>
            <person name="Raoult D."/>
            <person name="Scola B.L."/>
        </authorList>
    </citation>
    <scope>NUCLEOTIDE SEQUENCE</scope>
    <source>
        <strain evidence="1">Soda lake</strain>
    </source>
</reference>
<protein>
    <submittedName>
        <fullName evidence="1">Putative orfan</fullName>
    </submittedName>
</protein>
<dbReference type="KEGG" id="vg:80519161"/>
<evidence type="ECO:0000313" key="1">
    <source>
        <dbReference type="EMBL" id="QKU35718.1"/>
    </source>
</evidence>
<organism evidence="1">
    <name type="scientific">Tupanvirus soda lake</name>
    <dbReference type="NCBI Taxonomy" id="2126985"/>
    <lineage>
        <taxon>Viruses</taxon>
        <taxon>Varidnaviria</taxon>
        <taxon>Bamfordvirae</taxon>
        <taxon>Nucleocytoviricota</taxon>
        <taxon>Megaviricetes</taxon>
        <taxon>Imitervirales</taxon>
        <taxon>Mimiviridae</taxon>
        <taxon>Megamimivirinae</taxon>
        <taxon>Tupanvirus</taxon>
        <taxon>Tupanvirus salinum</taxon>
    </lineage>
</organism>
<dbReference type="EMBL" id="KY523104">
    <property type="protein sequence ID" value="QKU35718.1"/>
    <property type="molecule type" value="Genomic_DNA"/>
</dbReference>
<proteinExistence type="predicted"/>
<dbReference type="GeneID" id="80519161"/>
<sequence>MSLTIFNNEQTISFEEYFKILRSNSYRNIKAIKKEKIVDYDKNILVDNDVAVTNQFDIFVEVVKELSTMYQGGGDNHNFNLYDTVLSFSKNHSEPDDLSKIEFAMNSKESYLFPKNKKDYFKMYQVPFNLVLHILESQSKDPSAVFGYFFDE</sequence>
<name>A0A6N1NWQ7_9VIRU</name>